<gene>
    <name evidence="6" type="ORF">PP769_17780</name>
</gene>
<dbReference type="SMART" id="SM00267">
    <property type="entry name" value="GGDEF"/>
    <property type="match status" value="1"/>
</dbReference>
<dbReference type="PROSITE" id="PS50887">
    <property type="entry name" value="GGDEF"/>
    <property type="match status" value="1"/>
</dbReference>
<name>A0AA96GFC2_9BACT</name>
<dbReference type="GO" id="GO:0052621">
    <property type="term" value="F:diguanylate cyclase activity"/>
    <property type="evidence" value="ECO:0007669"/>
    <property type="project" value="UniProtKB-EC"/>
</dbReference>
<dbReference type="GO" id="GO:0005886">
    <property type="term" value="C:plasma membrane"/>
    <property type="evidence" value="ECO:0007669"/>
    <property type="project" value="TreeGrafter"/>
</dbReference>
<dbReference type="SUPFAM" id="SSF55073">
    <property type="entry name" value="Nucleotide cyclase"/>
    <property type="match status" value="1"/>
</dbReference>
<keyword evidence="6" id="KW-0548">Nucleotidyltransferase</keyword>
<evidence type="ECO:0000256" key="1">
    <source>
        <dbReference type="ARBA" id="ARBA00012528"/>
    </source>
</evidence>
<dbReference type="EC" id="2.7.7.65" evidence="1"/>
<dbReference type="Pfam" id="PF00989">
    <property type="entry name" value="PAS"/>
    <property type="match status" value="1"/>
</dbReference>
<feature type="domain" description="GGDEF" evidence="5">
    <location>
        <begin position="350"/>
        <end position="485"/>
    </location>
</feature>
<dbReference type="Pfam" id="PF00990">
    <property type="entry name" value="GGDEF"/>
    <property type="match status" value="1"/>
</dbReference>
<keyword evidence="3" id="KW-1133">Transmembrane helix</keyword>
<dbReference type="Gene3D" id="3.30.70.270">
    <property type="match status" value="1"/>
</dbReference>
<dbReference type="PANTHER" id="PTHR45138:SF9">
    <property type="entry name" value="DIGUANYLATE CYCLASE DGCM-RELATED"/>
    <property type="match status" value="1"/>
</dbReference>
<dbReference type="InterPro" id="IPR000014">
    <property type="entry name" value="PAS"/>
</dbReference>
<dbReference type="RefSeq" id="WP_312642734.1">
    <property type="nucleotide sequence ID" value="NZ_CP116967.1"/>
</dbReference>
<dbReference type="InterPro" id="IPR035965">
    <property type="entry name" value="PAS-like_dom_sf"/>
</dbReference>
<dbReference type="CDD" id="cd01949">
    <property type="entry name" value="GGDEF"/>
    <property type="match status" value="1"/>
</dbReference>
<dbReference type="InterPro" id="IPR043128">
    <property type="entry name" value="Rev_trsase/Diguanyl_cyclase"/>
</dbReference>
<dbReference type="InterPro" id="IPR000160">
    <property type="entry name" value="GGDEF_dom"/>
</dbReference>
<dbReference type="Proteomes" id="UP001302719">
    <property type="component" value="Chromosome"/>
</dbReference>
<keyword evidence="3" id="KW-0472">Membrane</keyword>
<dbReference type="InterPro" id="IPR050469">
    <property type="entry name" value="Diguanylate_Cyclase"/>
</dbReference>
<dbReference type="AlphaFoldDB" id="A0AA96GFC2"/>
<dbReference type="GO" id="GO:0043709">
    <property type="term" value="P:cell adhesion involved in single-species biofilm formation"/>
    <property type="evidence" value="ECO:0007669"/>
    <property type="project" value="TreeGrafter"/>
</dbReference>
<dbReference type="NCBIfam" id="TIGR00254">
    <property type="entry name" value="GGDEF"/>
    <property type="match status" value="1"/>
</dbReference>
<keyword evidence="6" id="KW-0808">Transferase</keyword>
<dbReference type="CDD" id="cd00130">
    <property type="entry name" value="PAS"/>
    <property type="match status" value="1"/>
</dbReference>
<keyword evidence="7" id="KW-1185">Reference proteome</keyword>
<dbReference type="EMBL" id="CP116967">
    <property type="protein sequence ID" value="WNM57798.1"/>
    <property type="molecule type" value="Genomic_DNA"/>
</dbReference>
<dbReference type="InterPro" id="IPR013767">
    <property type="entry name" value="PAS_fold"/>
</dbReference>
<organism evidence="6 7">
    <name type="scientific">Candidatus Nitrospira allomarina</name>
    <dbReference type="NCBI Taxonomy" id="3020900"/>
    <lineage>
        <taxon>Bacteria</taxon>
        <taxon>Pseudomonadati</taxon>
        <taxon>Nitrospirota</taxon>
        <taxon>Nitrospiria</taxon>
        <taxon>Nitrospirales</taxon>
        <taxon>Nitrospiraceae</taxon>
        <taxon>Nitrospira</taxon>
    </lineage>
</organism>
<dbReference type="InterPro" id="IPR029787">
    <property type="entry name" value="Nucleotide_cyclase"/>
</dbReference>
<feature type="domain" description="PAS" evidence="4">
    <location>
        <begin position="182"/>
        <end position="243"/>
    </location>
</feature>
<dbReference type="KEGG" id="nall:PP769_17780"/>
<protein>
    <recommendedName>
        <fullName evidence="1">diguanylate cyclase</fullName>
        <ecNumber evidence="1">2.7.7.65</ecNumber>
    </recommendedName>
</protein>
<proteinExistence type="predicted"/>
<sequence length="504" mass="56361">MKRLTPIFWMSLGLVSLTLSILLISDLMVGLIPDQAAQIFTYRQKYSEAMAVQYSILAQREDDQAIQQALDLLVERNADIQSVALVLESGEIMAMAGPHHALWTPPSGDHSTADHIQIPIFNGEQHWGTLQLRFLSLDTGTWTHVFDNAWVRFLALVMVYGFVGYFLYMKRTLRQLDPSSVVPMRVQAAFDVLAEGVVFLDGEDRIVLANRAFSLIVDVAPHDLIGKTLDSFEWTSPDTVDQLNLYPWKTARQGECTKLDVPLVWERMGKTVKKFRVNCTPILGQRKQVRGILVSFNDVTVLEGTIRELELSKTELEKLAHRDPLTGCCNRRALFEAFEEQWERAHHEGSDLVCIMADIDHFKSYNDRFGHAVGDQVIQIVANLLSTTLRPLDIIGRYGGEEFCILLPGQTCVEGMLVAERLRGTIELSASTAIRTTSGQKITMSFGVSAATLGASDYLELVAQADKALYVAKENGRNRVEQWTVDEAVVALAQDEKSMSHSVS</sequence>
<accession>A0AA96GFC2</accession>
<dbReference type="SMART" id="SM00091">
    <property type="entry name" value="PAS"/>
    <property type="match status" value="1"/>
</dbReference>
<comment type="catalytic activity">
    <reaction evidence="2">
        <text>2 GTP = 3',3'-c-di-GMP + 2 diphosphate</text>
        <dbReference type="Rhea" id="RHEA:24898"/>
        <dbReference type="ChEBI" id="CHEBI:33019"/>
        <dbReference type="ChEBI" id="CHEBI:37565"/>
        <dbReference type="ChEBI" id="CHEBI:58805"/>
        <dbReference type="EC" id="2.7.7.65"/>
    </reaction>
</comment>
<dbReference type="PANTHER" id="PTHR45138">
    <property type="entry name" value="REGULATORY COMPONENTS OF SENSORY TRANSDUCTION SYSTEM"/>
    <property type="match status" value="1"/>
</dbReference>
<feature type="transmembrane region" description="Helical" evidence="3">
    <location>
        <begin position="149"/>
        <end position="168"/>
    </location>
</feature>
<reference evidence="6 7" key="1">
    <citation type="submission" date="2023-01" db="EMBL/GenBank/DDBJ databases">
        <title>Cultivation and genomic characterization of new, ubiquitous marine nitrite-oxidizing bacteria from the Nitrospirales.</title>
        <authorList>
            <person name="Mueller A.J."/>
            <person name="Daebeler A."/>
            <person name="Herbold C.W."/>
            <person name="Kirkegaard R.H."/>
            <person name="Daims H."/>
        </authorList>
    </citation>
    <scope>NUCLEOTIDE SEQUENCE [LARGE SCALE GENOMIC DNA]</scope>
    <source>
        <strain evidence="6 7">VA</strain>
    </source>
</reference>
<evidence type="ECO:0000256" key="2">
    <source>
        <dbReference type="ARBA" id="ARBA00034247"/>
    </source>
</evidence>
<evidence type="ECO:0000313" key="6">
    <source>
        <dbReference type="EMBL" id="WNM57798.1"/>
    </source>
</evidence>
<dbReference type="FunFam" id="3.30.70.270:FF:000001">
    <property type="entry name" value="Diguanylate cyclase domain protein"/>
    <property type="match status" value="1"/>
</dbReference>
<dbReference type="GO" id="GO:0006355">
    <property type="term" value="P:regulation of DNA-templated transcription"/>
    <property type="evidence" value="ECO:0007669"/>
    <property type="project" value="InterPro"/>
</dbReference>
<dbReference type="GO" id="GO:1902201">
    <property type="term" value="P:negative regulation of bacterial-type flagellum-dependent cell motility"/>
    <property type="evidence" value="ECO:0007669"/>
    <property type="project" value="TreeGrafter"/>
</dbReference>
<dbReference type="SUPFAM" id="SSF55785">
    <property type="entry name" value="PYP-like sensor domain (PAS domain)"/>
    <property type="match status" value="1"/>
</dbReference>
<keyword evidence="3" id="KW-0812">Transmembrane</keyword>
<dbReference type="PROSITE" id="PS50112">
    <property type="entry name" value="PAS"/>
    <property type="match status" value="1"/>
</dbReference>
<evidence type="ECO:0000256" key="3">
    <source>
        <dbReference type="SAM" id="Phobius"/>
    </source>
</evidence>
<feature type="transmembrane region" description="Helical" evidence="3">
    <location>
        <begin position="7"/>
        <end position="32"/>
    </location>
</feature>
<evidence type="ECO:0000259" key="4">
    <source>
        <dbReference type="PROSITE" id="PS50112"/>
    </source>
</evidence>
<dbReference type="Gene3D" id="3.30.450.20">
    <property type="entry name" value="PAS domain"/>
    <property type="match status" value="1"/>
</dbReference>
<evidence type="ECO:0000259" key="5">
    <source>
        <dbReference type="PROSITE" id="PS50887"/>
    </source>
</evidence>
<evidence type="ECO:0000313" key="7">
    <source>
        <dbReference type="Proteomes" id="UP001302719"/>
    </source>
</evidence>